<evidence type="ECO:0000313" key="2">
    <source>
        <dbReference type="Proteomes" id="UP001057452"/>
    </source>
</evidence>
<sequence length="262" mass="28812">MEAPNFYQSRRPRLAQAKRSSPFKSAPQVAEKKKKPSESPAPKKASKVRLVKKKAAITLKLRPVSATCTAGSGDAEIRAIKIRLTATEAQMSALIQEQASMMSALETAESERASMMSALETAESERASMMSALETAESERASMMSALETAESERASSRLILETLSQRLSNIERGTPPAQQEQLDTSLYQTRRRLFGYHVGEADPQPLEPEATTPFTPILVLAETPLPPVIPVPVYGAIPLHDNPTLRHSYENRIPCTFHRTP</sequence>
<protein>
    <submittedName>
        <fullName evidence="1">Uncharacterized protein</fullName>
    </submittedName>
</protein>
<gene>
    <name evidence="1" type="ORF">KUCAC02_017740</name>
</gene>
<keyword evidence="2" id="KW-1185">Reference proteome</keyword>
<name>A0ACB9W2U5_CHAAC</name>
<dbReference type="EMBL" id="CM043804">
    <property type="protein sequence ID" value="KAI4806950.1"/>
    <property type="molecule type" value="Genomic_DNA"/>
</dbReference>
<feature type="non-terminal residue" evidence="1">
    <location>
        <position position="262"/>
    </location>
</feature>
<proteinExistence type="predicted"/>
<comment type="caution">
    <text evidence="1">The sequence shown here is derived from an EMBL/GenBank/DDBJ whole genome shotgun (WGS) entry which is preliminary data.</text>
</comment>
<reference evidence="1" key="1">
    <citation type="submission" date="2022-05" db="EMBL/GenBank/DDBJ databases">
        <title>Chromosome-level genome of Chaenocephalus aceratus.</title>
        <authorList>
            <person name="Park H."/>
        </authorList>
    </citation>
    <scope>NUCLEOTIDE SEQUENCE</scope>
    <source>
        <strain evidence="1">KU_202001</strain>
    </source>
</reference>
<organism evidence="1 2">
    <name type="scientific">Chaenocephalus aceratus</name>
    <name type="common">Blackfin icefish</name>
    <name type="synonym">Chaenichthys aceratus</name>
    <dbReference type="NCBI Taxonomy" id="36190"/>
    <lineage>
        <taxon>Eukaryota</taxon>
        <taxon>Metazoa</taxon>
        <taxon>Chordata</taxon>
        <taxon>Craniata</taxon>
        <taxon>Vertebrata</taxon>
        <taxon>Euteleostomi</taxon>
        <taxon>Actinopterygii</taxon>
        <taxon>Neopterygii</taxon>
        <taxon>Teleostei</taxon>
        <taxon>Neoteleostei</taxon>
        <taxon>Acanthomorphata</taxon>
        <taxon>Eupercaria</taxon>
        <taxon>Perciformes</taxon>
        <taxon>Notothenioidei</taxon>
        <taxon>Channichthyidae</taxon>
        <taxon>Chaenocephalus</taxon>
    </lineage>
</organism>
<evidence type="ECO:0000313" key="1">
    <source>
        <dbReference type="EMBL" id="KAI4806950.1"/>
    </source>
</evidence>
<accession>A0ACB9W2U5</accession>
<dbReference type="Proteomes" id="UP001057452">
    <property type="component" value="Chromosome 20"/>
</dbReference>